<dbReference type="InterPro" id="IPR006143">
    <property type="entry name" value="RND_pump_MFP"/>
</dbReference>
<dbReference type="AlphaFoldDB" id="A0A1H4QSX1"/>
<protein>
    <submittedName>
        <fullName evidence="6">RND family efflux transporter, MFP subunit</fullName>
    </submittedName>
</protein>
<gene>
    <name evidence="6" type="ORF">SAMN05216178_3897</name>
</gene>
<dbReference type="Gene3D" id="2.40.420.20">
    <property type="match status" value="1"/>
</dbReference>
<organism evidence="6 7">
    <name type="scientific">Pseudomonas saponiphila</name>
    <dbReference type="NCBI Taxonomy" id="556534"/>
    <lineage>
        <taxon>Bacteria</taxon>
        <taxon>Pseudomonadati</taxon>
        <taxon>Pseudomonadota</taxon>
        <taxon>Gammaproteobacteria</taxon>
        <taxon>Pseudomonadales</taxon>
        <taxon>Pseudomonadaceae</taxon>
        <taxon>Pseudomonas</taxon>
    </lineage>
</organism>
<evidence type="ECO:0000256" key="3">
    <source>
        <dbReference type="SAM" id="Phobius"/>
    </source>
</evidence>
<keyword evidence="3" id="KW-1133">Transmembrane helix</keyword>
<evidence type="ECO:0000259" key="5">
    <source>
        <dbReference type="Pfam" id="PF25967"/>
    </source>
</evidence>
<feature type="transmembrane region" description="Helical" evidence="3">
    <location>
        <begin position="25"/>
        <end position="43"/>
    </location>
</feature>
<comment type="similarity">
    <text evidence="1">Belongs to the membrane fusion protein (MFP) (TC 8.A.1) family.</text>
</comment>
<evidence type="ECO:0000313" key="6">
    <source>
        <dbReference type="EMBL" id="SEC22637.1"/>
    </source>
</evidence>
<dbReference type="PANTHER" id="PTHR30469">
    <property type="entry name" value="MULTIDRUG RESISTANCE PROTEIN MDTA"/>
    <property type="match status" value="1"/>
</dbReference>
<dbReference type="InterPro" id="IPR058792">
    <property type="entry name" value="Beta-barrel_RND_2"/>
</dbReference>
<dbReference type="Proteomes" id="UP000198982">
    <property type="component" value="Unassembled WGS sequence"/>
</dbReference>
<feature type="domain" description="Multidrug resistance protein MdtA-like C-terminal permuted SH3" evidence="5">
    <location>
        <begin position="330"/>
        <end position="385"/>
    </location>
</feature>
<dbReference type="Gene3D" id="2.40.30.170">
    <property type="match status" value="1"/>
</dbReference>
<proteinExistence type="inferred from homology"/>
<keyword evidence="3" id="KW-0812">Transmembrane</keyword>
<dbReference type="GO" id="GO:1990281">
    <property type="term" value="C:efflux pump complex"/>
    <property type="evidence" value="ECO:0007669"/>
    <property type="project" value="TreeGrafter"/>
</dbReference>
<evidence type="ECO:0000259" key="4">
    <source>
        <dbReference type="Pfam" id="PF25954"/>
    </source>
</evidence>
<dbReference type="Pfam" id="PF25954">
    <property type="entry name" value="Beta-barrel_RND_2"/>
    <property type="match status" value="1"/>
</dbReference>
<feature type="domain" description="CusB-like beta-barrel" evidence="4">
    <location>
        <begin position="250"/>
        <end position="318"/>
    </location>
</feature>
<dbReference type="EMBL" id="FNTJ01000001">
    <property type="protein sequence ID" value="SEC22637.1"/>
    <property type="molecule type" value="Genomic_DNA"/>
</dbReference>
<sequence length="408" mass="43715">MNPTDPTAEQCRSQRLRRLAKHTPRLLLVTLLTLAGTLLALWLPQTQLPASHSQEPPPGLKVSSVQVRTGSVGQRIFISGTLVPQEEIAVGTALQDQRLASIRVEEGDRVSAGQVLAELETTTLDAQVQQAEAALERATALIRQQQALSVEARTSHQRLEQLGGIGAASAQQVDQQRAQAHTTQAALAAARAEQAQARAQLADVRAQRQKATLRAPVAGVVSERHARVGALAGAEPLFRLIRDNRLELDGEVTESALRALQVGTRVVVQVTGLPTPVAGQVRLLAAKVDPVSRRGRVRITLAADPELRAGSFASSSLELPAQSLELPAQSLVLPQRALTFASDEQATVVVLDPEGRASLRQIRVGRRDGIQVQVLSGLVEGERVVARASAFVRDGDQVRPADDEELEP</sequence>
<dbReference type="InterPro" id="IPR058627">
    <property type="entry name" value="MdtA-like_C"/>
</dbReference>
<name>A0A1H4QSX1_9PSED</name>
<dbReference type="Gene3D" id="2.40.50.100">
    <property type="match status" value="1"/>
</dbReference>
<keyword evidence="7" id="KW-1185">Reference proteome</keyword>
<dbReference type="PANTHER" id="PTHR30469:SF15">
    <property type="entry name" value="HLYD FAMILY OF SECRETION PROTEINS"/>
    <property type="match status" value="1"/>
</dbReference>
<dbReference type="RefSeq" id="WP_092316188.1">
    <property type="nucleotide sequence ID" value="NZ_FNTJ01000001.1"/>
</dbReference>
<evidence type="ECO:0000313" key="7">
    <source>
        <dbReference type="Proteomes" id="UP000198982"/>
    </source>
</evidence>
<evidence type="ECO:0000256" key="1">
    <source>
        <dbReference type="ARBA" id="ARBA00009477"/>
    </source>
</evidence>
<accession>A0A1H4QSX1</accession>
<dbReference type="NCBIfam" id="TIGR01730">
    <property type="entry name" value="RND_mfp"/>
    <property type="match status" value="1"/>
</dbReference>
<keyword evidence="2" id="KW-0175">Coiled coil</keyword>
<dbReference type="GO" id="GO:0015562">
    <property type="term" value="F:efflux transmembrane transporter activity"/>
    <property type="evidence" value="ECO:0007669"/>
    <property type="project" value="TreeGrafter"/>
</dbReference>
<dbReference type="Gene3D" id="1.10.287.470">
    <property type="entry name" value="Helix hairpin bin"/>
    <property type="match status" value="1"/>
</dbReference>
<feature type="coiled-coil region" evidence="2">
    <location>
        <begin position="173"/>
        <end position="214"/>
    </location>
</feature>
<reference evidence="7" key="1">
    <citation type="submission" date="2016-10" db="EMBL/GenBank/DDBJ databases">
        <authorList>
            <person name="Varghese N."/>
            <person name="Submissions S."/>
        </authorList>
    </citation>
    <scope>NUCLEOTIDE SEQUENCE [LARGE SCALE GENOMIC DNA]</scope>
    <source>
        <strain evidence="7">DSM 9751</strain>
    </source>
</reference>
<keyword evidence="3" id="KW-0472">Membrane</keyword>
<dbReference type="Pfam" id="PF25967">
    <property type="entry name" value="RND-MFP_C"/>
    <property type="match status" value="1"/>
</dbReference>
<evidence type="ECO:0000256" key="2">
    <source>
        <dbReference type="SAM" id="Coils"/>
    </source>
</evidence>
<dbReference type="SUPFAM" id="SSF111369">
    <property type="entry name" value="HlyD-like secretion proteins"/>
    <property type="match status" value="1"/>
</dbReference>